<feature type="region of interest" description="Disordered" evidence="1">
    <location>
        <begin position="152"/>
        <end position="211"/>
    </location>
</feature>
<sequence length="211" mass="22513">MKTCHFGRARLQSTVSALQSVSSTCGCHQNDNLSHSESGILFSVPVHLLAGTNAIRDVTKNINFCQARHTTYPRIHWSVQGVLARISRLYNLWHGWSTWILHPGPAFPVVTSYFRDISNAVAMACNLHKAIADGDDAEDFFWVNPPLELASSSRATPSDVDVDADAGAGTVSTRTSASFTTTVSISHSDPGSAADSAPDSGPMASRGQGKG</sequence>
<reference evidence="2" key="1">
    <citation type="journal article" date="2021" name="Proc. Natl. Acad. Sci. U.S.A.">
        <title>Three genomes in the algal genus Volvox reveal the fate of a haploid sex-determining region after a transition to homothallism.</title>
        <authorList>
            <person name="Yamamoto K."/>
            <person name="Hamaji T."/>
            <person name="Kawai-Toyooka H."/>
            <person name="Matsuzaki R."/>
            <person name="Takahashi F."/>
            <person name="Nishimura Y."/>
            <person name="Kawachi M."/>
            <person name="Noguchi H."/>
            <person name="Minakuchi Y."/>
            <person name="Umen J.G."/>
            <person name="Toyoda A."/>
            <person name="Nozaki H."/>
        </authorList>
    </citation>
    <scope>NUCLEOTIDE SEQUENCE</scope>
    <source>
        <strain evidence="2">NIES-3780</strain>
    </source>
</reference>
<comment type="caution">
    <text evidence="2">The sequence shown here is derived from an EMBL/GenBank/DDBJ whole genome shotgun (WGS) entry which is preliminary data.</text>
</comment>
<name>A0A8J4BCD9_9CHLO</name>
<gene>
    <name evidence="2" type="ORF">Vafri_13662</name>
</gene>
<proteinExistence type="predicted"/>
<evidence type="ECO:0000313" key="3">
    <source>
        <dbReference type="Proteomes" id="UP000747399"/>
    </source>
</evidence>
<evidence type="ECO:0000313" key="2">
    <source>
        <dbReference type="EMBL" id="GIL58657.1"/>
    </source>
</evidence>
<dbReference type="PROSITE" id="PS51257">
    <property type="entry name" value="PROKAR_LIPOPROTEIN"/>
    <property type="match status" value="1"/>
</dbReference>
<dbReference type="Proteomes" id="UP000747399">
    <property type="component" value="Unassembled WGS sequence"/>
</dbReference>
<feature type="compositionally biased region" description="Polar residues" evidence="1">
    <location>
        <begin position="170"/>
        <end position="189"/>
    </location>
</feature>
<evidence type="ECO:0000256" key="1">
    <source>
        <dbReference type="SAM" id="MobiDB-lite"/>
    </source>
</evidence>
<dbReference type="AlphaFoldDB" id="A0A8J4BCD9"/>
<keyword evidence="3" id="KW-1185">Reference proteome</keyword>
<organism evidence="2 3">
    <name type="scientific">Volvox africanus</name>
    <dbReference type="NCBI Taxonomy" id="51714"/>
    <lineage>
        <taxon>Eukaryota</taxon>
        <taxon>Viridiplantae</taxon>
        <taxon>Chlorophyta</taxon>
        <taxon>core chlorophytes</taxon>
        <taxon>Chlorophyceae</taxon>
        <taxon>CS clade</taxon>
        <taxon>Chlamydomonadales</taxon>
        <taxon>Volvocaceae</taxon>
        <taxon>Volvox</taxon>
    </lineage>
</organism>
<dbReference type="EMBL" id="BNCO01000032">
    <property type="protein sequence ID" value="GIL58657.1"/>
    <property type="molecule type" value="Genomic_DNA"/>
</dbReference>
<protein>
    <submittedName>
        <fullName evidence="2">Uncharacterized protein</fullName>
    </submittedName>
</protein>
<accession>A0A8J4BCD9</accession>